<name>A0A0K2H2W4_9CORY</name>
<organism evidence="1 2">
    <name type="scientific">Corynebacterium lactis RW2-5</name>
    <dbReference type="NCBI Taxonomy" id="1408189"/>
    <lineage>
        <taxon>Bacteria</taxon>
        <taxon>Bacillati</taxon>
        <taxon>Actinomycetota</taxon>
        <taxon>Actinomycetes</taxon>
        <taxon>Mycobacteriales</taxon>
        <taxon>Corynebacteriaceae</taxon>
        <taxon>Corynebacterium</taxon>
    </lineage>
</organism>
<proteinExistence type="predicted"/>
<dbReference type="KEGG" id="clw:CLAC_02025"/>
<protein>
    <submittedName>
        <fullName evidence="1">Uncharacterized protein</fullName>
    </submittedName>
</protein>
<evidence type="ECO:0000313" key="1">
    <source>
        <dbReference type="EMBL" id="ALA68390.1"/>
    </source>
</evidence>
<sequence length="31" mass="3248">MTAHAIMETAIASAGLEPMSARGMGEECHDE</sequence>
<dbReference type="AlphaFoldDB" id="A0A0K2H2W4"/>
<gene>
    <name evidence="1" type="ORF">CLAC_02025</name>
</gene>
<dbReference type="Proteomes" id="UP000058446">
    <property type="component" value="Chromosome"/>
</dbReference>
<evidence type="ECO:0000313" key="2">
    <source>
        <dbReference type="Proteomes" id="UP000058446"/>
    </source>
</evidence>
<dbReference type="EMBL" id="CP006841">
    <property type="protein sequence ID" value="ALA68390.1"/>
    <property type="molecule type" value="Genomic_DNA"/>
</dbReference>
<reference evidence="1 2" key="1">
    <citation type="submission" date="2013-10" db="EMBL/GenBank/DDBJ databases">
        <title>Complete genome sequence of Corynebacterium lactis DSM 45799(T), isolated from raw cow milk.</title>
        <authorList>
            <person name="Ruckert C."/>
            <person name="Albersmeier A."/>
            <person name="Lipski A."/>
            <person name="Kalinowski J."/>
        </authorList>
    </citation>
    <scope>NUCLEOTIDE SEQUENCE [LARGE SCALE GENOMIC DNA]</scope>
    <source>
        <strain evidence="1 2">RW2-5</strain>
    </source>
</reference>
<accession>A0A0K2H2W4</accession>
<dbReference type="STRING" id="1408189.CLAC_02025"/>
<dbReference type="PATRIC" id="fig|1408189.4.peg.403"/>
<keyword evidence="2" id="KW-1185">Reference proteome</keyword>